<accession>L8X6Y4</accession>
<dbReference type="Proteomes" id="UP000011668">
    <property type="component" value="Unassembled WGS sequence"/>
</dbReference>
<gene>
    <name evidence="1" type="ORF">AG1IA_01121</name>
</gene>
<comment type="caution">
    <text evidence="1">The sequence shown here is derived from an EMBL/GenBank/DDBJ whole genome shotgun (WGS) entry which is preliminary data.</text>
</comment>
<protein>
    <submittedName>
        <fullName evidence="1">Uncharacterized protein</fullName>
    </submittedName>
</protein>
<evidence type="ECO:0000313" key="2">
    <source>
        <dbReference type="Proteomes" id="UP000011668"/>
    </source>
</evidence>
<dbReference type="EMBL" id="AFRT01000264">
    <property type="protein sequence ID" value="ELU44852.1"/>
    <property type="molecule type" value="Genomic_DNA"/>
</dbReference>
<keyword evidence="2" id="KW-1185">Reference proteome</keyword>
<organism evidence="1 2">
    <name type="scientific">Thanatephorus cucumeris (strain AG1-IA)</name>
    <name type="common">Rice sheath blight fungus</name>
    <name type="synonym">Rhizoctonia solani</name>
    <dbReference type="NCBI Taxonomy" id="983506"/>
    <lineage>
        <taxon>Eukaryota</taxon>
        <taxon>Fungi</taxon>
        <taxon>Dikarya</taxon>
        <taxon>Basidiomycota</taxon>
        <taxon>Agaricomycotina</taxon>
        <taxon>Agaricomycetes</taxon>
        <taxon>Cantharellales</taxon>
        <taxon>Ceratobasidiaceae</taxon>
        <taxon>Rhizoctonia</taxon>
        <taxon>Rhizoctonia solani AG-1</taxon>
    </lineage>
</organism>
<evidence type="ECO:0000313" key="1">
    <source>
        <dbReference type="EMBL" id="ELU44852.1"/>
    </source>
</evidence>
<name>L8X6Y4_THACA</name>
<reference evidence="1 2" key="1">
    <citation type="journal article" date="2013" name="Nat. Commun.">
        <title>The evolution and pathogenic mechanisms of the rice sheath blight pathogen.</title>
        <authorList>
            <person name="Zheng A."/>
            <person name="Lin R."/>
            <person name="Xu L."/>
            <person name="Qin P."/>
            <person name="Tang C."/>
            <person name="Ai P."/>
            <person name="Zhang D."/>
            <person name="Liu Y."/>
            <person name="Sun Z."/>
            <person name="Feng H."/>
            <person name="Wang Y."/>
            <person name="Chen Y."/>
            <person name="Liang X."/>
            <person name="Fu R."/>
            <person name="Li Q."/>
            <person name="Zhang J."/>
            <person name="Yu X."/>
            <person name="Xie Z."/>
            <person name="Ding L."/>
            <person name="Guan P."/>
            <person name="Tang J."/>
            <person name="Liang Y."/>
            <person name="Wang S."/>
            <person name="Deng Q."/>
            <person name="Li S."/>
            <person name="Zhu J."/>
            <person name="Wang L."/>
            <person name="Liu H."/>
            <person name="Li P."/>
        </authorList>
    </citation>
    <scope>NUCLEOTIDE SEQUENCE [LARGE SCALE GENOMIC DNA]</scope>
    <source>
        <strain evidence="2">AG-1 IA</strain>
    </source>
</reference>
<proteinExistence type="predicted"/>
<dbReference type="AlphaFoldDB" id="L8X6Y4"/>
<sequence>MLRRFARIPRTRLSMTSRTQLSGTIAAARLRFKYNLCTHELQQRIFELQWGTQN</sequence>
<dbReference type="HOGENOM" id="CLU_3052006_0_0_1"/>